<dbReference type="InterPro" id="IPR014239">
    <property type="entry name" value="YpeB_PepSY1-2"/>
</dbReference>
<dbReference type="EMBL" id="BAAACG010000013">
    <property type="protein sequence ID" value="GAA0744183.1"/>
    <property type="molecule type" value="Genomic_DNA"/>
</dbReference>
<feature type="transmembrane region" description="Helical" evidence="1">
    <location>
        <begin position="12"/>
        <end position="30"/>
    </location>
</feature>
<evidence type="ECO:0000313" key="6">
    <source>
        <dbReference type="Proteomes" id="UP001501510"/>
    </source>
</evidence>
<evidence type="ECO:0000259" key="2">
    <source>
        <dbReference type="Pfam" id="PF03413"/>
    </source>
</evidence>
<evidence type="ECO:0000256" key="1">
    <source>
        <dbReference type="SAM" id="Phobius"/>
    </source>
</evidence>
<dbReference type="InterPro" id="IPR048402">
    <property type="entry name" value="YpeB_N"/>
</dbReference>
<evidence type="ECO:0000313" key="5">
    <source>
        <dbReference type="EMBL" id="GAA0744183.1"/>
    </source>
</evidence>
<accession>A0ABP3V0N5</accession>
<dbReference type="RefSeq" id="WP_343762584.1">
    <property type="nucleotide sequence ID" value="NZ_BAAACG010000013.1"/>
</dbReference>
<organism evidence="5 6">
    <name type="scientific">Clostridium oceanicum</name>
    <dbReference type="NCBI Taxonomy" id="1543"/>
    <lineage>
        <taxon>Bacteria</taxon>
        <taxon>Bacillati</taxon>
        <taxon>Bacillota</taxon>
        <taxon>Clostridia</taxon>
        <taxon>Eubacteriales</taxon>
        <taxon>Clostridiaceae</taxon>
        <taxon>Clostridium</taxon>
    </lineage>
</organism>
<dbReference type="Pfam" id="PF14620">
    <property type="entry name" value="YPEB_PepSY1-2"/>
    <property type="match status" value="1"/>
</dbReference>
<dbReference type="InterPro" id="IPR025711">
    <property type="entry name" value="PepSY"/>
</dbReference>
<evidence type="ECO:0000259" key="4">
    <source>
        <dbReference type="Pfam" id="PF20769"/>
    </source>
</evidence>
<reference evidence="6" key="1">
    <citation type="journal article" date="2019" name="Int. J. Syst. Evol. Microbiol.">
        <title>The Global Catalogue of Microorganisms (GCM) 10K type strain sequencing project: providing services to taxonomists for standard genome sequencing and annotation.</title>
        <authorList>
            <consortium name="The Broad Institute Genomics Platform"/>
            <consortium name="The Broad Institute Genome Sequencing Center for Infectious Disease"/>
            <person name="Wu L."/>
            <person name="Ma J."/>
        </authorList>
    </citation>
    <scope>NUCLEOTIDE SEQUENCE [LARGE SCALE GENOMIC DNA]</scope>
    <source>
        <strain evidence="6">JCM 1407</strain>
    </source>
</reference>
<keyword evidence="1" id="KW-0812">Transmembrane</keyword>
<comment type="caution">
    <text evidence="5">The sequence shown here is derived from an EMBL/GenBank/DDBJ whole genome shotgun (WGS) entry which is preliminary data.</text>
</comment>
<evidence type="ECO:0000259" key="3">
    <source>
        <dbReference type="Pfam" id="PF14620"/>
    </source>
</evidence>
<dbReference type="Pfam" id="PF03413">
    <property type="entry name" value="PepSY"/>
    <property type="match status" value="1"/>
</dbReference>
<feature type="domain" description="Sporulation protein YpeB N-terminal" evidence="4">
    <location>
        <begin position="31"/>
        <end position="166"/>
    </location>
</feature>
<gene>
    <name evidence="5" type="primary">ypeB</name>
    <name evidence="5" type="ORF">GCM10008906_28770</name>
</gene>
<sequence length="455" mass="52328">MKANIKRITYTLIVTLIIVFSTTFAILMTLERSDYRNYLQGEYSKNMHELISSVQNIRINLSKSAIINSRDQKIITFQEIFRYSSIANDKLHSMPISEDTIQYTSNFLSQVGDFSNTLAKSIVENKDISKESYNNIEKLKDQSFNLENKLSSIVTDVNQGNLKWGEIRKKVSGVLAKDKDKLIPQKFKNIEKQVLQYPSLIYDGPFSDNVLDIKPKVNSEKAVTRKEAENVVRKLLGKNNIESIKIDTNKRKTRIDSYRFIVSIKGRSEKDSKIVCEVSKKGGKLIYLLDERNVGQPKINMNKAIDIGNKYLKDIGFDNMIPTYTLNYSNVAVINYIYKEDNVMIYPDQIKLKISLDKGEIIGVESEKYLVAHHKRNIPKPKVTKEEAKKKISDNFKVNSEKLVMIPTPNNTEKLCYEFSGTYKKDNFKIYIDANTGFEERIIQILDTPNGELTM</sequence>
<protein>
    <submittedName>
        <fullName evidence="5">Germination protein YpeB</fullName>
    </submittedName>
</protein>
<keyword evidence="1" id="KW-0472">Membrane</keyword>
<name>A0ABP3V0N5_9CLOT</name>
<keyword evidence="1" id="KW-1133">Transmembrane helix</keyword>
<feature type="domain" description="Sporulation protein YpeB PepSY1 and PepSY2" evidence="3">
    <location>
        <begin position="184"/>
        <end position="379"/>
    </location>
</feature>
<keyword evidence="6" id="KW-1185">Reference proteome</keyword>
<dbReference type="Pfam" id="PF20769">
    <property type="entry name" value="YPEB_N"/>
    <property type="match status" value="1"/>
</dbReference>
<dbReference type="Proteomes" id="UP001501510">
    <property type="component" value="Unassembled WGS sequence"/>
</dbReference>
<proteinExistence type="predicted"/>
<feature type="domain" description="PepSY" evidence="2">
    <location>
        <begin position="382"/>
        <end position="437"/>
    </location>
</feature>
<dbReference type="NCBIfam" id="TIGR02889">
    <property type="entry name" value="spore_YpeB"/>
    <property type="match status" value="1"/>
</dbReference>